<organism evidence="2">
    <name type="scientific">Cacopsylla melanoneura</name>
    <dbReference type="NCBI Taxonomy" id="428564"/>
    <lineage>
        <taxon>Eukaryota</taxon>
        <taxon>Metazoa</taxon>
        <taxon>Ecdysozoa</taxon>
        <taxon>Arthropoda</taxon>
        <taxon>Hexapoda</taxon>
        <taxon>Insecta</taxon>
        <taxon>Pterygota</taxon>
        <taxon>Neoptera</taxon>
        <taxon>Paraneoptera</taxon>
        <taxon>Hemiptera</taxon>
        <taxon>Sternorrhyncha</taxon>
        <taxon>Psylloidea</taxon>
        <taxon>Psyllidae</taxon>
        <taxon>Psyllinae</taxon>
        <taxon>Cacopsylla</taxon>
    </lineage>
</organism>
<evidence type="ECO:0000256" key="1">
    <source>
        <dbReference type="SAM" id="MobiDB-lite"/>
    </source>
</evidence>
<reference evidence="2" key="1">
    <citation type="submission" date="2021-05" db="EMBL/GenBank/DDBJ databases">
        <authorList>
            <person name="Alioto T."/>
            <person name="Alioto T."/>
            <person name="Gomez Garrido J."/>
        </authorList>
    </citation>
    <scope>NUCLEOTIDE SEQUENCE</scope>
</reference>
<sequence>MNLHISNQFKTVNRFLLVYLSRITNAADPFRRPFKRTKNAFKKCPKRVLLAAAATQQKEHKFVESCPRFTDAFNLSVKPVAYPISKLRENPKKLDNPRPPLSTAVDPPHPSLDSLATNISHKKAPHEEKTKYPFFRSFFPPLLQQQNIPFPIFFPFSSNNKISLFFAMLLNIGIMRA</sequence>
<feature type="region of interest" description="Disordered" evidence="1">
    <location>
        <begin position="88"/>
        <end position="112"/>
    </location>
</feature>
<name>A0A8D9E8P1_9HEMI</name>
<accession>A0A8D9E8P1</accession>
<evidence type="ECO:0000313" key="2">
    <source>
        <dbReference type="EMBL" id="CAG6744853.1"/>
    </source>
</evidence>
<protein>
    <submittedName>
        <fullName evidence="2">Uncharacterized protein</fullName>
    </submittedName>
</protein>
<dbReference type="AlphaFoldDB" id="A0A8D9E8P1"/>
<dbReference type="EMBL" id="HBUF01476911">
    <property type="protein sequence ID" value="CAG6744853.1"/>
    <property type="molecule type" value="Transcribed_RNA"/>
</dbReference>
<proteinExistence type="predicted"/>